<sequence>MNRNRIFTRDEVHHIVAENEQRRSKLLTLDVIRWCDLPWPMLRKPETPEDITLGGIDGYVRNPYHPEQGRSERDRVKDHIKYWHPDRFETKLLPRVPEEEQEMVKTGAGIVARTLNELMSSVG</sequence>
<reference evidence="1 2" key="1">
    <citation type="journal article" date="2019" name="Nat. Ecol. Evol.">
        <title>Megaphylogeny resolves global patterns of mushroom evolution.</title>
        <authorList>
            <person name="Varga T."/>
            <person name="Krizsan K."/>
            <person name="Foldi C."/>
            <person name="Dima B."/>
            <person name="Sanchez-Garcia M."/>
            <person name="Sanchez-Ramirez S."/>
            <person name="Szollosi G.J."/>
            <person name="Szarkandi J.G."/>
            <person name="Papp V."/>
            <person name="Albert L."/>
            <person name="Andreopoulos W."/>
            <person name="Angelini C."/>
            <person name="Antonin V."/>
            <person name="Barry K.W."/>
            <person name="Bougher N.L."/>
            <person name="Buchanan P."/>
            <person name="Buyck B."/>
            <person name="Bense V."/>
            <person name="Catcheside P."/>
            <person name="Chovatia M."/>
            <person name="Cooper J."/>
            <person name="Damon W."/>
            <person name="Desjardin D."/>
            <person name="Finy P."/>
            <person name="Geml J."/>
            <person name="Haridas S."/>
            <person name="Hughes K."/>
            <person name="Justo A."/>
            <person name="Karasinski D."/>
            <person name="Kautmanova I."/>
            <person name="Kiss B."/>
            <person name="Kocsube S."/>
            <person name="Kotiranta H."/>
            <person name="LaButti K.M."/>
            <person name="Lechner B.E."/>
            <person name="Liimatainen K."/>
            <person name="Lipzen A."/>
            <person name="Lukacs Z."/>
            <person name="Mihaltcheva S."/>
            <person name="Morgado L.N."/>
            <person name="Niskanen T."/>
            <person name="Noordeloos M.E."/>
            <person name="Ohm R.A."/>
            <person name="Ortiz-Santana B."/>
            <person name="Ovrebo C."/>
            <person name="Racz N."/>
            <person name="Riley R."/>
            <person name="Savchenko A."/>
            <person name="Shiryaev A."/>
            <person name="Soop K."/>
            <person name="Spirin V."/>
            <person name="Szebenyi C."/>
            <person name="Tomsovsky M."/>
            <person name="Tulloss R.E."/>
            <person name="Uehling J."/>
            <person name="Grigoriev I.V."/>
            <person name="Vagvolgyi C."/>
            <person name="Papp T."/>
            <person name="Martin F.M."/>
            <person name="Miettinen O."/>
            <person name="Hibbett D.S."/>
            <person name="Nagy L.G."/>
        </authorList>
    </citation>
    <scope>NUCLEOTIDE SEQUENCE [LARGE SCALE GENOMIC DNA]</scope>
    <source>
        <strain evidence="1 2">CBS 309.79</strain>
    </source>
</reference>
<proteinExistence type="predicted"/>
<organism evidence="1 2">
    <name type="scientific">Pterulicium gracile</name>
    <dbReference type="NCBI Taxonomy" id="1884261"/>
    <lineage>
        <taxon>Eukaryota</taxon>
        <taxon>Fungi</taxon>
        <taxon>Dikarya</taxon>
        <taxon>Basidiomycota</taxon>
        <taxon>Agaricomycotina</taxon>
        <taxon>Agaricomycetes</taxon>
        <taxon>Agaricomycetidae</taxon>
        <taxon>Agaricales</taxon>
        <taxon>Pleurotineae</taxon>
        <taxon>Pterulaceae</taxon>
        <taxon>Pterulicium</taxon>
    </lineage>
</organism>
<dbReference type="OrthoDB" id="412109at2759"/>
<evidence type="ECO:0000313" key="1">
    <source>
        <dbReference type="EMBL" id="TFL00704.1"/>
    </source>
</evidence>
<dbReference type="AlphaFoldDB" id="A0A5C3QQS8"/>
<dbReference type="Proteomes" id="UP000305067">
    <property type="component" value="Unassembled WGS sequence"/>
</dbReference>
<name>A0A5C3QQS8_9AGAR</name>
<dbReference type="EMBL" id="ML178827">
    <property type="protein sequence ID" value="TFL00704.1"/>
    <property type="molecule type" value="Genomic_DNA"/>
</dbReference>
<gene>
    <name evidence="1" type="ORF">BDV98DRAFT_508545</name>
</gene>
<dbReference type="STRING" id="1884261.A0A5C3QQS8"/>
<evidence type="ECO:0000313" key="2">
    <source>
        <dbReference type="Proteomes" id="UP000305067"/>
    </source>
</evidence>
<keyword evidence="2" id="KW-1185">Reference proteome</keyword>
<protein>
    <submittedName>
        <fullName evidence="1">Uncharacterized protein</fullName>
    </submittedName>
</protein>
<accession>A0A5C3QQS8</accession>